<dbReference type="EMBL" id="QUSM01000003">
    <property type="protein sequence ID" value="RGD74152.1"/>
    <property type="molecule type" value="Genomic_DNA"/>
</dbReference>
<comment type="similarity">
    <text evidence="1">Belongs to the bactofilin family.</text>
</comment>
<dbReference type="AlphaFoldDB" id="A0A3E3DY10"/>
<comment type="caution">
    <text evidence="2">The sequence shown here is derived from an EMBL/GenBank/DDBJ whole genome shotgun (WGS) entry which is preliminary data.</text>
</comment>
<protein>
    <submittedName>
        <fullName evidence="2">Polymer-forming cytoskeletal protein</fullName>
    </submittedName>
</protein>
<dbReference type="Proteomes" id="UP000261212">
    <property type="component" value="Unassembled WGS sequence"/>
</dbReference>
<evidence type="ECO:0000256" key="1">
    <source>
        <dbReference type="ARBA" id="ARBA00044755"/>
    </source>
</evidence>
<name>A0A3E3DY10_9FIRM</name>
<evidence type="ECO:0000313" key="2">
    <source>
        <dbReference type="EMBL" id="RGD74152.1"/>
    </source>
</evidence>
<organism evidence="2 3">
    <name type="scientific">Anaerofustis stercorihominis</name>
    <dbReference type="NCBI Taxonomy" id="214853"/>
    <lineage>
        <taxon>Bacteria</taxon>
        <taxon>Bacillati</taxon>
        <taxon>Bacillota</taxon>
        <taxon>Clostridia</taxon>
        <taxon>Eubacteriales</taxon>
        <taxon>Eubacteriaceae</taxon>
        <taxon>Anaerofustis</taxon>
    </lineage>
</organism>
<dbReference type="PANTHER" id="PTHR35024">
    <property type="entry name" value="HYPOTHETICAL CYTOSOLIC PROTEIN"/>
    <property type="match status" value="1"/>
</dbReference>
<sequence>MAKNKLQVSNKRVNYEQIDTIVGSDITFIGDLASGGNVRYEGNLKGNVNLSGNIIVGRNAFISGNINAKNVHIIGTVEGIVTCEQLKILSTGKLTGDVYVDNIIIDEGAIFIGGCKIKSTELKEEEQLSEALAGNEEENIKQAQE</sequence>
<reference evidence="2 3" key="1">
    <citation type="submission" date="2018-08" db="EMBL/GenBank/DDBJ databases">
        <title>A genome reference for cultivated species of the human gut microbiota.</title>
        <authorList>
            <person name="Zou Y."/>
            <person name="Xue W."/>
            <person name="Luo G."/>
        </authorList>
    </citation>
    <scope>NUCLEOTIDE SEQUENCE [LARGE SCALE GENOMIC DNA]</scope>
    <source>
        <strain evidence="2 3">AM25-6</strain>
    </source>
</reference>
<evidence type="ECO:0000313" key="3">
    <source>
        <dbReference type="Proteomes" id="UP000261212"/>
    </source>
</evidence>
<dbReference type="PANTHER" id="PTHR35024:SF4">
    <property type="entry name" value="POLYMER-FORMING CYTOSKELETAL PROTEIN"/>
    <property type="match status" value="1"/>
</dbReference>
<proteinExistence type="inferred from homology"/>
<gene>
    <name evidence="2" type="ORF">DW687_05135</name>
</gene>
<accession>A0A3E3DY10</accession>
<dbReference type="InterPro" id="IPR007607">
    <property type="entry name" value="BacA/B"/>
</dbReference>
<dbReference type="RefSeq" id="WP_117532003.1">
    <property type="nucleotide sequence ID" value="NZ_CAUFKS010000197.1"/>
</dbReference>
<dbReference type="Pfam" id="PF04519">
    <property type="entry name" value="Bactofilin"/>
    <property type="match status" value="1"/>
</dbReference>